<evidence type="ECO:0000313" key="2">
    <source>
        <dbReference type="Proteomes" id="UP000036061"/>
    </source>
</evidence>
<evidence type="ECO:0000313" key="1">
    <source>
        <dbReference type="EMBL" id="AWX57291.1"/>
    </source>
</evidence>
<dbReference type="SUPFAM" id="SSF52151">
    <property type="entry name" value="FabD/lysophospholipase-like"/>
    <property type="match status" value="1"/>
</dbReference>
<dbReference type="Proteomes" id="UP000036061">
    <property type="component" value="Chromosome"/>
</dbReference>
<dbReference type="EMBL" id="CP030117">
    <property type="protein sequence ID" value="AWX57291.1"/>
    <property type="molecule type" value="Genomic_DNA"/>
</dbReference>
<sequence length="72" mass="8152">MEKPVVFLFSGQGSQYDQRGKDLFDQNPVFRKWMLRLDEKVHSIGTPEVAAVAFMLGADYLPLACMARLCQS</sequence>
<dbReference type="GO" id="GO:0016740">
    <property type="term" value="F:transferase activity"/>
    <property type="evidence" value="ECO:0007669"/>
    <property type="project" value="InterPro"/>
</dbReference>
<reference evidence="1 2" key="1">
    <citation type="journal article" date="2015" name="Genome Announc.">
        <title>Draft Genome Sequence of Brevibacillus brevis DZQ7, a Plant Growth-Promoting Rhizobacterium with Broad-Spectrum Antimicrobial Activity.</title>
        <authorList>
            <person name="Hou Q."/>
            <person name="Wang C."/>
            <person name="Hou X."/>
            <person name="Xia Z."/>
            <person name="Ye J."/>
            <person name="Liu K."/>
            <person name="Liu H."/>
            <person name="Wang J."/>
            <person name="Guo H."/>
            <person name="Yu X."/>
            <person name="Yang Y."/>
            <person name="Du B."/>
            <person name="Ding Y."/>
        </authorList>
    </citation>
    <scope>NUCLEOTIDE SEQUENCE [LARGE SCALE GENOMIC DNA]</scope>
    <source>
        <strain evidence="1 2">DZQ7</strain>
    </source>
</reference>
<dbReference type="AlphaFoldDB" id="A0A2Z4MLN9"/>
<gene>
    <name evidence="1" type="ORF">AB432_020535</name>
</gene>
<proteinExistence type="predicted"/>
<dbReference type="Gene3D" id="3.40.366.10">
    <property type="entry name" value="Malonyl-Coenzyme A Acyl Carrier Protein, domain 2"/>
    <property type="match status" value="1"/>
</dbReference>
<dbReference type="InterPro" id="IPR016035">
    <property type="entry name" value="Acyl_Trfase/lysoPLipase"/>
</dbReference>
<organism evidence="1 2">
    <name type="scientific">Brevibacillus brevis</name>
    <name type="common">Bacillus brevis</name>
    <dbReference type="NCBI Taxonomy" id="1393"/>
    <lineage>
        <taxon>Bacteria</taxon>
        <taxon>Bacillati</taxon>
        <taxon>Bacillota</taxon>
        <taxon>Bacilli</taxon>
        <taxon>Bacillales</taxon>
        <taxon>Paenibacillaceae</taxon>
        <taxon>Brevibacillus</taxon>
    </lineage>
</organism>
<name>A0A2Z4MLN9_BREBE</name>
<dbReference type="RefSeq" id="WP_048033866.1">
    <property type="nucleotide sequence ID" value="NZ_CP030117.1"/>
</dbReference>
<protein>
    <submittedName>
        <fullName evidence="1">Uncharacterized protein</fullName>
    </submittedName>
</protein>
<accession>A0A2Z4MLN9</accession>
<dbReference type="InterPro" id="IPR001227">
    <property type="entry name" value="Ac_transferase_dom_sf"/>
</dbReference>